<gene>
    <name evidence="1" type="ORF">OXU80_24415</name>
</gene>
<evidence type="ECO:0000313" key="1">
    <source>
        <dbReference type="EMBL" id="WAJ27943.1"/>
    </source>
</evidence>
<dbReference type="Proteomes" id="UP001163223">
    <property type="component" value="Chromosome"/>
</dbReference>
<protein>
    <submittedName>
        <fullName evidence="1">Glycosyltransferase family 4 protein</fullName>
    </submittedName>
</protein>
<organism evidence="1 2">
    <name type="scientific">Antarcticirhabdus aurantiaca</name>
    <dbReference type="NCBI Taxonomy" id="2606717"/>
    <lineage>
        <taxon>Bacteria</taxon>
        <taxon>Pseudomonadati</taxon>
        <taxon>Pseudomonadota</taxon>
        <taxon>Alphaproteobacteria</taxon>
        <taxon>Hyphomicrobiales</taxon>
        <taxon>Aurantimonadaceae</taxon>
        <taxon>Antarcticirhabdus</taxon>
    </lineage>
</organism>
<keyword evidence="2" id="KW-1185">Reference proteome</keyword>
<evidence type="ECO:0000313" key="2">
    <source>
        <dbReference type="Proteomes" id="UP001163223"/>
    </source>
</evidence>
<sequence>MHEKSVKVRHYLAGGREFAGGIGRLVGYVVDAAGPDQAHRLSDTRGPRWSPPRSLPRLGLALAAMLGDRIVAPGRIHHIHVAGRGSTIRKLILARLARAIGCTHVLHLHDNDYAADLAARTPRQLARIRRMFQGADRVVVLGHRDRATVVEHLGVAPSRTLVLRNCVPDPGPAGPPDRPVPTILFLGTLGPRKGVPELLAALASPAMTRLDWRAVLAGDGAVASYLREAARLGLGERVSMPGWLGRAEAGALLAGADILVLPSHAEGMAMAVIEGLAHGRAVVATRVGAHEEAIEHGVNGLFAPVGDAEALAATLARLVVDPALRARLGAAARASYLERFSMGAYIGRLGALYGSLAPAPSGLLERKTT</sequence>
<name>A0ACD4NMC7_9HYPH</name>
<proteinExistence type="predicted"/>
<accession>A0ACD4NMC7</accession>
<reference evidence="1" key="1">
    <citation type="submission" date="2022-11" db="EMBL/GenBank/DDBJ databases">
        <title>beta-Carotene-producing bacterium, Jeongeuplla avenae sp. nov., alleviates the salt stress of Arabidopsis seedlings.</title>
        <authorList>
            <person name="Jiang L."/>
            <person name="Lee J."/>
        </authorList>
    </citation>
    <scope>NUCLEOTIDE SEQUENCE</scope>
    <source>
        <strain evidence="1">DY_R2A_6</strain>
    </source>
</reference>
<dbReference type="EMBL" id="CP113520">
    <property type="protein sequence ID" value="WAJ27943.1"/>
    <property type="molecule type" value="Genomic_DNA"/>
</dbReference>